<keyword evidence="3" id="KW-1185">Reference proteome</keyword>
<dbReference type="KEGG" id="cmar:IMCC12053_934"/>
<protein>
    <submittedName>
        <fullName evidence="2">Uncharacterized protein</fullName>
    </submittedName>
</protein>
<dbReference type="AlphaFoldDB" id="A0A0P0AAF4"/>
<evidence type="ECO:0000256" key="1">
    <source>
        <dbReference type="SAM" id="MobiDB-lite"/>
    </source>
</evidence>
<evidence type="ECO:0000313" key="3">
    <source>
        <dbReference type="Proteomes" id="UP000064920"/>
    </source>
</evidence>
<dbReference type="STRING" id="1397108.IMCC12053_934"/>
<dbReference type="PATRIC" id="fig|1397108.4.peg.961"/>
<organism evidence="2 3">
    <name type="scientific">Celeribacter marinus</name>
    <dbReference type="NCBI Taxonomy" id="1397108"/>
    <lineage>
        <taxon>Bacteria</taxon>
        <taxon>Pseudomonadati</taxon>
        <taxon>Pseudomonadota</taxon>
        <taxon>Alphaproteobacteria</taxon>
        <taxon>Rhodobacterales</taxon>
        <taxon>Roseobacteraceae</taxon>
        <taxon>Celeribacter</taxon>
    </lineage>
</organism>
<feature type="region of interest" description="Disordered" evidence="1">
    <location>
        <begin position="1"/>
        <end position="26"/>
    </location>
</feature>
<proteinExistence type="predicted"/>
<accession>A0A0P0AAF4</accession>
<evidence type="ECO:0000313" key="2">
    <source>
        <dbReference type="EMBL" id="ALI54882.1"/>
    </source>
</evidence>
<dbReference type="Proteomes" id="UP000064920">
    <property type="component" value="Chromosome"/>
</dbReference>
<dbReference type="EMBL" id="CP012023">
    <property type="protein sequence ID" value="ALI54882.1"/>
    <property type="molecule type" value="Genomic_DNA"/>
</dbReference>
<reference evidence="2 3" key="1">
    <citation type="submission" date="2015-05" db="EMBL/GenBank/DDBJ databases">
        <authorList>
            <person name="Wang D.B."/>
            <person name="Wang M."/>
        </authorList>
    </citation>
    <scope>NUCLEOTIDE SEQUENCE [LARGE SCALE GENOMIC DNA]</scope>
    <source>
        <strain evidence="2 3">IMCC 12053</strain>
    </source>
</reference>
<sequence>MVFHRLSDWTSPHKARRAPNRAHPPQDCLDQLNEIAIFCR</sequence>
<gene>
    <name evidence="2" type="ORF">IMCC12053_934</name>
</gene>
<name>A0A0P0AAF4_9RHOB</name>